<protein>
    <submittedName>
        <fullName evidence="2">Carboxymuconolactone decarboxylase family protein</fullName>
    </submittedName>
</protein>
<dbReference type="RefSeq" id="WP_185271874.1">
    <property type="nucleotide sequence ID" value="NZ_CP055156.1"/>
</dbReference>
<dbReference type="SUPFAM" id="SSF69118">
    <property type="entry name" value="AhpD-like"/>
    <property type="match status" value="1"/>
</dbReference>
<dbReference type="PANTHER" id="PTHR34846:SF10">
    <property type="entry name" value="CYTOPLASMIC PROTEIN"/>
    <property type="match status" value="1"/>
</dbReference>
<reference evidence="2 3" key="1">
    <citation type="journal article" date="2018" name="Int. J. Syst. Evol. Microbiol.">
        <title>Adhaeribacter swui sp. nov., isolated from wet mud.</title>
        <authorList>
            <person name="Kim D.U."/>
            <person name="Kim K.W."/>
            <person name="Kang M.S."/>
            <person name="Kim J.Y."/>
            <person name="Jang J.H."/>
            <person name="Kim M.K."/>
        </authorList>
    </citation>
    <scope>NUCLEOTIDE SEQUENCE [LARGE SCALE GENOMIC DNA]</scope>
    <source>
        <strain evidence="2 3">KCTC 52873</strain>
    </source>
</reference>
<name>A0A7G7GDZ9_9BACT</name>
<evidence type="ECO:0000259" key="1">
    <source>
        <dbReference type="Pfam" id="PF02627"/>
    </source>
</evidence>
<dbReference type="NCBIfam" id="TIGR00778">
    <property type="entry name" value="ahpD_dom"/>
    <property type="match status" value="1"/>
</dbReference>
<organism evidence="2 3">
    <name type="scientific">Adhaeribacter swui</name>
    <dbReference type="NCBI Taxonomy" id="2086471"/>
    <lineage>
        <taxon>Bacteria</taxon>
        <taxon>Pseudomonadati</taxon>
        <taxon>Bacteroidota</taxon>
        <taxon>Cytophagia</taxon>
        <taxon>Cytophagales</taxon>
        <taxon>Hymenobacteraceae</taxon>
        <taxon>Adhaeribacter</taxon>
    </lineage>
</organism>
<evidence type="ECO:0000313" key="2">
    <source>
        <dbReference type="EMBL" id="QNF35383.1"/>
    </source>
</evidence>
<dbReference type="InterPro" id="IPR029032">
    <property type="entry name" value="AhpD-like"/>
</dbReference>
<dbReference type="KEGG" id="aswu:HUW51_22680"/>
<dbReference type="AlphaFoldDB" id="A0A7G7GDZ9"/>
<dbReference type="Proteomes" id="UP000515237">
    <property type="component" value="Chromosome"/>
</dbReference>
<sequence>MNTRVNINEAEPQALKAMYGLEHYVRSSGLSKTHQELIKVRASQINGCAYCLNMHTKDALKQGETPQRLFLLNAWKEAGLFTEEEKIILALTEEVTLIYQGGVQPATYQKAEQLLGKNYLAQVVMAIITINAWNRIAITSELPLE</sequence>
<keyword evidence="3" id="KW-1185">Reference proteome</keyword>
<accession>A0A7G7GDZ9</accession>
<dbReference type="EMBL" id="CP055156">
    <property type="protein sequence ID" value="QNF35383.1"/>
    <property type="molecule type" value="Genomic_DNA"/>
</dbReference>
<evidence type="ECO:0000313" key="3">
    <source>
        <dbReference type="Proteomes" id="UP000515237"/>
    </source>
</evidence>
<proteinExistence type="predicted"/>
<dbReference type="GO" id="GO:0051920">
    <property type="term" value="F:peroxiredoxin activity"/>
    <property type="evidence" value="ECO:0007669"/>
    <property type="project" value="InterPro"/>
</dbReference>
<dbReference type="Pfam" id="PF02627">
    <property type="entry name" value="CMD"/>
    <property type="match status" value="1"/>
</dbReference>
<dbReference type="Gene3D" id="1.20.1290.10">
    <property type="entry name" value="AhpD-like"/>
    <property type="match status" value="1"/>
</dbReference>
<gene>
    <name evidence="2" type="ORF">HUW51_22680</name>
</gene>
<dbReference type="InterPro" id="IPR003779">
    <property type="entry name" value="CMD-like"/>
</dbReference>
<dbReference type="PANTHER" id="PTHR34846">
    <property type="entry name" value="4-CARBOXYMUCONOLACTONE DECARBOXYLASE FAMILY PROTEIN (AFU_ORTHOLOGUE AFUA_6G11590)"/>
    <property type="match status" value="1"/>
</dbReference>
<feature type="domain" description="Carboxymuconolactone decarboxylase-like" evidence="1">
    <location>
        <begin position="12"/>
        <end position="93"/>
    </location>
</feature>
<dbReference type="InterPro" id="IPR004675">
    <property type="entry name" value="AhpD_core"/>
</dbReference>